<dbReference type="AlphaFoldDB" id="A0A0B5QE70"/>
<name>A0A0B5QE70_CLOBE</name>
<evidence type="ECO:0000313" key="1">
    <source>
        <dbReference type="EMBL" id="AJH00555.1"/>
    </source>
</evidence>
<accession>A0A0B5QE70</accession>
<evidence type="ECO:0000313" key="2">
    <source>
        <dbReference type="Proteomes" id="UP000031866"/>
    </source>
</evidence>
<dbReference type="RefSeq" id="WP_041898393.1">
    <property type="nucleotide sequence ID" value="NZ_CP010086.2"/>
</dbReference>
<reference evidence="2" key="1">
    <citation type="submission" date="2014-12" db="EMBL/GenBank/DDBJ databases">
        <title>Genome sequence of Clostridium beijerinckii strain 59B.</title>
        <authorList>
            <person name="Little G.T."/>
            <person name="Minton N.P."/>
        </authorList>
    </citation>
    <scope>NUCLEOTIDE SEQUENCE [LARGE SCALE GENOMIC DNA]</scope>
    <source>
        <strain evidence="2">59B</strain>
    </source>
</reference>
<proteinExistence type="predicted"/>
<protein>
    <submittedName>
        <fullName evidence="1">Transcriptional regulator</fullName>
    </submittedName>
</protein>
<dbReference type="OrthoDB" id="9814277at2"/>
<dbReference type="EMBL" id="CP010086">
    <property type="protein sequence ID" value="AJH00555.1"/>
    <property type="molecule type" value="Genomic_DNA"/>
</dbReference>
<dbReference type="KEGG" id="cbei:LF65_04007"/>
<organism evidence="1 2">
    <name type="scientific">Clostridium beijerinckii</name>
    <name type="common">Clostridium MP</name>
    <dbReference type="NCBI Taxonomy" id="1520"/>
    <lineage>
        <taxon>Bacteria</taxon>
        <taxon>Bacillati</taxon>
        <taxon>Bacillota</taxon>
        <taxon>Clostridia</taxon>
        <taxon>Eubacteriales</taxon>
        <taxon>Clostridiaceae</taxon>
        <taxon>Clostridium</taxon>
    </lineage>
</organism>
<gene>
    <name evidence="1" type="ORF">LF65_04007</name>
</gene>
<sequence>MGISIFPDFIKHYDLIRSILRDVFLYGCFSKGDLESKNHGSSRKVSYEMRRIKQYIEKDFIKIDKDGKNKLLSLSYDDISNTKNFLVNTYLSKSFTKADIILYYYLLLILNYKNKPMAFSDIENELVSEELIDYENISSKTIERKLNELTNSMEIVSVKKNGRVKEYYISEDILKELDNEEILKLYNIVDLYKNIIFPNVSGHYFFDTLRDYLEFERNVIPKDKNCFQYKNLHFHPVIEEELILKVMRAIENRNEIRFKNDCKTTRVKMYDNEVIRPFKLRYDVECGRFYVFSFTSTGRCISARLDRKDDIEVLKTRFNYEEYEEKYKLAMEKSFSSVPHNTDTPYEEVEFEVKIDSLNEYYIVEKIKGELGDCTFEKISDTKYLFKKIVNDSCEMIPWIRKYGGYLKVISPRYLHKKIKKDWEDMLNNYGVIS</sequence>
<dbReference type="STRING" id="1520.LF65_04007"/>
<dbReference type="PROSITE" id="PS52050">
    <property type="entry name" value="WYL"/>
    <property type="match status" value="1"/>
</dbReference>
<dbReference type="Proteomes" id="UP000031866">
    <property type="component" value="Chromosome"/>
</dbReference>